<dbReference type="PATRIC" id="fig|137591.24.peg.936"/>
<evidence type="ECO:0000313" key="2">
    <source>
        <dbReference type="EMBL" id="KIU24887.1"/>
    </source>
</evidence>
<organism evidence="2 3">
    <name type="scientific">Weissella cibaria</name>
    <dbReference type="NCBI Taxonomy" id="137591"/>
    <lineage>
        <taxon>Bacteria</taxon>
        <taxon>Bacillati</taxon>
        <taxon>Bacillota</taxon>
        <taxon>Bacilli</taxon>
        <taxon>Lactobacillales</taxon>
        <taxon>Lactobacillaceae</taxon>
        <taxon>Weissella</taxon>
    </lineage>
</organism>
<evidence type="ECO:0000256" key="1">
    <source>
        <dbReference type="SAM" id="SignalP"/>
    </source>
</evidence>
<dbReference type="EMBL" id="JWHT01000023">
    <property type="protein sequence ID" value="KIU24887.1"/>
    <property type="molecule type" value="Genomic_DNA"/>
</dbReference>
<protein>
    <submittedName>
        <fullName evidence="2">Uncharacterized protein</fullName>
    </submittedName>
</protein>
<comment type="caution">
    <text evidence="2">The sequence shown here is derived from an EMBL/GenBank/DDBJ whole genome shotgun (WGS) entry which is preliminary data.</text>
</comment>
<accession>A0A0D1M1U9</accession>
<proteinExistence type="predicted"/>
<name>A0A0D1M1U9_9LACO</name>
<feature type="chain" id="PRO_5038727939" evidence="1">
    <location>
        <begin position="18"/>
        <end position="135"/>
    </location>
</feature>
<evidence type="ECO:0000313" key="3">
    <source>
        <dbReference type="Proteomes" id="UP000032289"/>
    </source>
</evidence>
<dbReference type="Proteomes" id="UP000032289">
    <property type="component" value="Unassembled WGS sequence"/>
</dbReference>
<dbReference type="AlphaFoldDB" id="A0A0D1M1U9"/>
<sequence length="135" mass="15005">MKTILLLLIGFVGAFVAVTHTDDVLAPDKPTIQNILPVNRTERALVMDARKHGLDYALSIVENRTGRVTDDKYWLLKDPHGGGYWGDYNSDPTNDGAKQYKTVAGKEVLEVIKIYEAPDATTLEKAKQVLALYCQ</sequence>
<feature type="signal peptide" evidence="1">
    <location>
        <begin position="1"/>
        <end position="17"/>
    </location>
</feature>
<keyword evidence="1" id="KW-0732">Signal</keyword>
<reference evidence="2 3" key="1">
    <citation type="journal article" date="2015" name="Microbiology (Mosc.)">
        <title>Genomics of the Weissella cibaria species with an examination of its metabolic traits.</title>
        <authorList>
            <person name="Lynch K.M."/>
            <person name="Lucid A."/>
            <person name="Arendt E.K."/>
            <person name="Sleator R.D."/>
            <person name="Lucey B."/>
            <person name="Coffey A."/>
        </authorList>
    </citation>
    <scope>NUCLEOTIDE SEQUENCE [LARGE SCALE GENOMIC DNA]</scope>
    <source>
        <strain evidence="2 3">AB3b</strain>
    </source>
</reference>
<dbReference type="RefSeq" id="WP_043941061.1">
    <property type="nucleotide sequence ID" value="NZ_JWHT01000023.1"/>
</dbReference>
<gene>
    <name evidence="2" type="ORF">ab3b_00955</name>
</gene>